<dbReference type="Proteomes" id="UP000828390">
    <property type="component" value="Unassembled WGS sequence"/>
</dbReference>
<reference evidence="2" key="1">
    <citation type="journal article" date="2019" name="bioRxiv">
        <title>The Genome of the Zebra Mussel, Dreissena polymorpha: A Resource for Invasive Species Research.</title>
        <authorList>
            <person name="McCartney M.A."/>
            <person name="Auch B."/>
            <person name="Kono T."/>
            <person name="Mallez S."/>
            <person name="Zhang Y."/>
            <person name="Obille A."/>
            <person name="Becker A."/>
            <person name="Abrahante J.E."/>
            <person name="Garbe J."/>
            <person name="Badalamenti J.P."/>
            <person name="Herman A."/>
            <person name="Mangelson H."/>
            <person name="Liachko I."/>
            <person name="Sullivan S."/>
            <person name="Sone E.D."/>
            <person name="Koren S."/>
            <person name="Silverstein K.A.T."/>
            <person name="Beckman K.B."/>
            <person name="Gohl D.M."/>
        </authorList>
    </citation>
    <scope>NUCLEOTIDE SEQUENCE</scope>
    <source>
        <strain evidence="2">Duluth1</strain>
        <tissue evidence="2">Whole animal</tissue>
    </source>
</reference>
<gene>
    <name evidence="2" type="ORF">DPMN_010720</name>
</gene>
<organism evidence="2 3">
    <name type="scientific">Dreissena polymorpha</name>
    <name type="common">Zebra mussel</name>
    <name type="synonym">Mytilus polymorpha</name>
    <dbReference type="NCBI Taxonomy" id="45954"/>
    <lineage>
        <taxon>Eukaryota</taxon>
        <taxon>Metazoa</taxon>
        <taxon>Spiralia</taxon>
        <taxon>Lophotrochozoa</taxon>
        <taxon>Mollusca</taxon>
        <taxon>Bivalvia</taxon>
        <taxon>Autobranchia</taxon>
        <taxon>Heteroconchia</taxon>
        <taxon>Euheterodonta</taxon>
        <taxon>Imparidentia</taxon>
        <taxon>Neoheterodontei</taxon>
        <taxon>Myida</taxon>
        <taxon>Dreissenoidea</taxon>
        <taxon>Dreissenidae</taxon>
        <taxon>Dreissena</taxon>
    </lineage>
</organism>
<proteinExistence type="predicted"/>
<protein>
    <submittedName>
        <fullName evidence="2">Uncharacterized protein</fullName>
    </submittedName>
</protein>
<feature type="compositionally biased region" description="Polar residues" evidence="1">
    <location>
        <begin position="36"/>
        <end position="52"/>
    </location>
</feature>
<feature type="region of interest" description="Disordered" evidence="1">
    <location>
        <begin position="24"/>
        <end position="52"/>
    </location>
</feature>
<evidence type="ECO:0000313" key="2">
    <source>
        <dbReference type="EMBL" id="KAH3886707.1"/>
    </source>
</evidence>
<reference evidence="2" key="2">
    <citation type="submission" date="2020-11" db="EMBL/GenBank/DDBJ databases">
        <authorList>
            <person name="McCartney M.A."/>
            <person name="Auch B."/>
            <person name="Kono T."/>
            <person name="Mallez S."/>
            <person name="Becker A."/>
            <person name="Gohl D.M."/>
            <person name="Silverstein K.A.T."/>
            <person name="Koren S."/>
            <person name="Bechman K.B."/>
            <person name="Herman A."/>
            <person name="Abrahante J.E."/>
            <person name="Garbe J."/>
        </authorList>
    </citation>
    <scope>NUCLEOTIDE SEQUENCE</scope>
    <source>
        <strain evidence="2">Duluth1</strain>
        <tissue evidence="2">Whole animal</tissue>
    </source>
</reference>
<name>A0A9D4N4Q6_DREPO</name>
<sequence length="66" mass="6811">MSTKKAGEGTSTIAFILGFGNVNKGRLRHPPPQPSPSLDSAMSTKAGEGTSTTAFTLGFSNVNQGR</sequence>
<keyword evidence="3" id="KW-1185">Reference proteome</keyword>
<dbReference type="AlphaFoldDB" id="A0A9D4N4Q6"/>
<accession>A0A9D4N4Q6</accession>
<comment type="caution">
    <text evidence="2">The sequence shown here is derived from an EMBL/GenBank/DDBJ whole genome shotgun (WGS) entry which is preliminary data.</text>
</comment>
<evidence type="ECO:0000256" key="1">
    <source>
        <dbReference type="SAM" id="MobiDB-lite"/>
    </source>
</evidence>
<evidence type="ECO:0000313" key="3">
    <source>
        <dbReference type="Proteomes" id="UP000828390"/>
    </source>
</evidence>
<dbReference type="EMBL" id="JAIWYP010000001">
    <property type="protein sequence ID" value="KAH3886707.1"/>
    <property type="molecule type" value="Genomic_DNA"/>
</dbReference>